<reference evidence="1 2" key="1">
    <citation type="submission" date="2018-08" db="EMBL/GenBank/DDBJ databases">
        <title>Acidipila sp. 4G-K13, an acidobacterium isolated from forest soil.</title>
        <authorList>
            <person name="Gao Z.-H."/>
            <person name="Qiu L.-H."/>
        </authorList>
    </citation>
    <scope>NUCLEOTIDE SEQUENCE [LARGE SCALE GENOMIC DNA]</scope>
    <source>
        <strain evidence="1 2">4G-K13</strain>
    </source>
</reference>
<dbReference type="RefSeq" id="WP_117297975.1">
    <property type="nucleotide sequence ID" value="NZ_QVQT02000001.1"/>
</dbReference>
<dbReference type="OrthoDB" id="573082at2"/>
<dbReference type="EMBL" id="QVQT01000001">
    <property type="protein sequence ID" value="RFU18679.1"/>
    <property type="molecule type" value="Genomic_DNA"/>
</dbReference>
<keyword evidence="2" id="KW-1185">Reference proteome</keyword>
<dbReference type="InterPro" id="IPR009241">
    <property type="entry name" value="HigB-like"/>
</dbReference>
<dbReference type="AlphaFoldDB" id="A0A372IV63"/>
<sequence>MAGWSVQFLDEGVKASLDALPLDIRASFQRIVELIQAHGLERVREPYVKHLEGSLWEMRMKGKSGIARACYVTAVGKRIVVVHVFVKKTQKTPRRELALALKRAKEVE</sequence>
<evidence type="ECO:0000313" key="1">
    <source>
        <dbReference type="EMBL" id="RFU18679.1"/>
    </source>
</evidence>
<name>A0A372IV63_9BACT</name>
<organism evidence="1 2">
    <name type="scientific">Paracidobacterium acidisoli</name>
    <dbReference type="NCBI Taxonomy" id="2303751"/>
    <lineage>
        <taxon>Bacteria</taxon>
        <taxon>Pseudomonadati</taxon>
        <taxon>Acidobacteriota</taxon>
        <taxon>Terriglobia</taxon>
        <taxon>Terriglobales</taxon>
        <taxon>Acidobacteriaceae</taxon>
        <taxon>Paracidobacterium</taxon>
    </lineage>
</organism>
<accession>A0A372IV63</accession>
<protein>
    <submittedName>
        <fullName evidence="1">Type II toxin-antitoxin system RelE/ParE family toxin</fullName>
    </submittedName>
</protein>
<proteinExistence type="predicted"/>
<gene>
    <name evidence="1" type="ORF">D0Y96_00570</name>
</gene>
<dbReference type="Proteomes" id="UP000264702">
    <property type="component" value="Unassembled WGS sequence"/>
</dbReference>
<evidence type="ECO:0000313" key="2">
    <source>
        <dbReference type="Proteomes" id="UP000264702"/>
    </source>
</evidence>
<comment type="caution">
    <text evidence="1">The sequence shown here is derived from an EMBL/GenBank/DDBJ whole genome shotgun (WGS) entry which is preliminary data.</text>
</comment>
<dbReference type="Pfam" id="PF05973">
    <property type="entry name" value="Gp49"/>
    <property type="match status" value="1"/>
</dbReference>